<dbReference type="EMBL" id="CP054056">
    <property type="protein sequence ID" value="QKJ25929.1"/>
    <property type="molecule type" value="Genomic_DNA"/>
</dbReference>
<evidence type="ECO:0000256" key="8">
    <source>
        <dbReference type="SAM" id="Phobius"/>
    </source>
</evidence>
<evidence type="ECO:0000313" key="11">
    <source>
        <dbReference type="Proteomes" id="UP000501003"/>
    </source>
</evidence>
<feature type="transmembrane region" description="Helical" evidence="8">
    <location>
        <begin position="100"/>
        <end position="124"/>
    </location>
</feature>
<sequence>MSSDLMGLVWLVVLLISNAFFVGAEFAVISARRAQIEPKAEAGNTAAKITLRGMERVSLMLATAQLGITVSSLLILLIAEPSIHHLLEVPLHAIGLSDDLVSVVSFSTALILVTYLHVVLGEMLPKNIAIAIPDKSALALTPILFAIATLVSPLVKSLNAVSNLILRAFGFTPRDEADNAYTLEEVEGIVNESAKLGTLEDDSGTILKAFEFTEKTVADVAVPISQLVSLGITATPAELQQAVSDHGFSRYPVINGSSEIIGYWHIKDALAKSEAELDRSLPPKRLRPMISIPQTAELEDALAQMRRSGAHIARSFSASGEIVGCLFLEDIIEELVGEIEDATRR</sequence>
<dbReference type="Gene3D" id="3.10.580.10">
    <property type="entry name" value="CBS-domain"/>
    <property type="match status" value="1"/>
</dbReference>
<dbReference type="RefSeq" id="WP_173494225.1">
    <property type="nucleotide sequence ID" value="NZ_CP054056.1"/>
</dbReference>
<accession>A0A7D4Q502</accession>
<reference evidence="10 11" key="1">
    <citation type="submission" date="2020-05" db="EMBL/GenBank/DDBJ databases">
        <title>Aquirufa sp. strain 15G-AUS-rot a new Aquirufa species.</title>
        <authorList>
            <person name="Pitt A."/>
            <person name="Hahn M.W."/>
        </authorList>
    </citation>
    <scope>NUCLEOTIDE SEQUENCE [LARGE SCALE GENOMIC DNA]</scope>
    <source>
        <strain evidence="10 11">15G-AUS-rot</strain>
    </source>
</reference>
<evidence type="ECO:0000256" key="7">
    <source>
        <dbReference type="PROSITE-ProRule" id="PRU01193"/>
    </source>
</evidence>
<dbReference type="InterPro" id="IPR051676">
    <property type="entry name" value="UPF0053_domain"/>
</dbReference>
<keyword evidence="2" id="KW-1003">Cell membrane</keyword>
<dbReference type="InterPro" id="IPR000644">
    <property type="entry name" value="CBS_dom"/>
</dbReference>
<keyword evidence="4" id="KW-0677">Repeat</keyword>
<comment type="subcellular location">
    <subcellularLocation>
        <location evidence="1">Cell membrane</location>
        <topology evidence="1">Multi-pass membrane protein</topology>
    </subcellularLocation>
</comment>
<evidence type="ECO:0000256" key="1">
    <source>
        <dbReference type="ARBA" id="ARBA00004651"/>
    </source>
</evidence>
<dbReference type="PANTHER" id="PTHR43099:SF5">
    <property type="entry name" value="HLYC_CORC FAMILY TRANSPORTER"/>
    <property type="match status" value="1"/>
</dbReference>
<gene>
    <name evidence="10" type="ORF">HRU87_02105</name>
</gene>
<keyword evidence="11" id="KW-1185">Reference proteome</keyword>
<dbReference type="PROSITE" id="PS51846">
    <property type="entry name" value="CNNM"/>
    <property type="match status" value="1"/>
</dbReference>
<evidence type="ECO:0000256" key="6">
    <source>
        <dbReference type="ARBA" id="ARBA00023136"/>
    </source>
</evidence>
<evidence type="ECO:0000256" key="5">
    <source>
        <dbReference type="ARBA" id="ARBA00022989"/>
    </source>
</evidence>
<dbReference type="Pfam" id="PF01595">
    <property type="entry name" value="CNNM"/>
    <property type="match status" value="1"/>
</dbReference>
<dbReference type="Pfam" id="PF00571">
    <property type="entry name" value="CBS"/>
    <property type="match status" value="1"/>
</dbReference>
<dbReference type="SUPFAM" id="SSF54631">
    <property type="entry name" value="CBS-domain pair"/>
    <property type="match status" value="1"/>
</dbReference>
<feature type="transmembrane region" description="Helical" evidence="8">
    <location>
        <begin position="6"/>
        <end position="29"/>
    </location>
</feature>
<feature type="transmembrane region" description="Helical" evidence="8">
    <location>
        <begin position="136"/>
        <end position="155"/>
    </location>
</feature>
<feature type="domain" description="CNNM transmembrane" evidence="9">
    <location>
        <begin position="1"/>
        <end position="203"/>
    </location>
</feature>
<dbReference type="InterPro" id="IPR046342">
    <property type="entry name" value="CBS_dom_sf"/>
</dbReference>
<dbReference type="Proteomes" id="UP000501003">
    <property type="component" value="Chromosome"/>
</dbReference>
<name>A0A7D4Q502_9MICO</name>
<protein>
    <submittedName>
        <fullName evidence="10">HlyC/CorC family transporter</fullName>
    </submittedName>
</protein>
<dbReference type="PANTHER" id="PTHR43099">
    <property type="entry name" value="UPF0053 PROTEIN YRKA"/>
    <property type="match status" value="1"/>
</dbReference>
<proteinExistence type="predicted"/>
<keyword evidence="5 7" id="KW-1133">Transmembrane helix</keyword>
<dbReference type="CDD" id="cd04590">
    <property type="entry name" value="CBS_pair_CorC_HlyC_assoc"/>
    <property type="match status" value="1"/>
</dbReference>
<evidence type="ECO:0000256" key="2">
    <source>
        <dbReference type="ARBA" id="ARBA00022475"/>
    </source>
</evidence>
<organism evidence="10 11">
    <name type="scientific">Aquiluna borgnonia</name>
    <dbReference type="NCBI Taxonomy" id="2499157"/>
    <lineage>
        <taxon>Bacteria</taxon>
        <taxon>Bacillati</taxon>
        <taxon>Actinomycetota</taxon>
        <taxon>Actinomycetes</taxon>
        <taxon>Micrococcales</taxon>
        <taxon>Microbacteriaceae</taxon>
        <taxon>Luna cluster</taxon>
        <taxon>Luna-1 subcluster</taxon>
        <taxon>Aquiluna</taxon>
    </lineage>
</organism>
<evidence type="ECO:0000259" key="9">
    <source>
        <dbReference type="PROSITE" id="PS51846"/>
    </source>
</evidence>
<evidence type="ECO:0000256" key="3">
    <source>
        <dbReference type="ARBA" id="ARBA00022692"/>
    </source>
</evidence>
<keyword evidence="3 7" id="KW-0812">Transmembrane</keyword>
<feature type="transmembrane region" description="Helical" evidence="8">
    <location>
        <begin position="57"/>
        <end position="80"/>
    </location>
</feature>
<dbReference type="InterPro" id="IPR044751">
    <property type="entry name" value="Ion_transp-like_CBS"/>
</dbReference>
<evidence type="ECO:0000313" key="10">
    <source>
        <dbReference type="EMBL" id="QKJ25929.1"/>
    </source>
</evidence>
<dbReference type="AlphaFoldDB" id="A0A7D4Q502"/>
<keyword evidence="6 7" id="KW-0472">Membrane</keyword>
<dbReference type="GO" id="GO:0005886">
    <property type="term" value="C:plasma membrane"/>
    <property type="evidence" value="ECO:0007669"/>
    <property type="project" value="UniProtKB-SubCell"/>
</dbReference>
<dbReference type="KEGG" id="aqg:HRU87_02105"/>
<dbReference type="InterPro" id="IPR002550">
    <property type="entry name" value="CNNM"/>
</dbReference>
<evidence type="ECO:0000256" key="4">
    <source>
        <dbReference type="ARBA" id="ARBA00022737"/>
    </source>
</evidence>